<dbReference type="CDD" id="cd22157">
    <property type="entry name" value="F-box_AtFBW1-like"/>
    <property type="match status" value="1"/>
</dbReference>
<evidence type="ECO:0000313" key="2">
    <source>
        <dbReference type="EMBL" id="OAP08392.1"/>
    </source>
</evidence>
<dbReference type="InterPro" id="IPR013187">
    <property type="entry name" value="F-box-assoc_dom_typ3"/>
</dbReference>
<dbReference type="ExpressionAtlas" id="A0A178VU60">
    <property type="expression patterns" value="differential"/>
</dbReference>
<accession>A0A178VU60</accession>
<gene>
    <name evidence="2" type="ordered locus">AXX17_At2g14970</name>
</gene>
<dbReference type="InterPro" id="IPR017451">
    <property type="entry name" value="F-box-assoc_interact_dom"/>
</dbReference>
<dbReference type="PANTHER" id="PTHR31111">
    <property type="entry name" value="BNAA05G37150D PROTEIN-RELATED"/>
    <property type="match status" value="1"/>
</dbReference>
<feature type="domain" description="F-box" evidence="1">
    <location>
        <begin position="17"/>
        <end position="57"/>
    </location>
</feature>
<dbReference type="InterPro" id="IPR036047">
    <property type="entry name" value="F-box-like_dom_sf"/>
</dbReference>
<reference evidence="3" key="1">
    <citation type="journal article" date="2016" name="Proc. Natl. Acad. Sci. U.S.A.">
        <title>Chromosome-level assembly of Arabidopsis thaliana Ler reveals the extent of translocation and inversion polymorphisms.</title>
        <authorList>
            <person name="Zapata L."/>
            <person name="Ding J."/>
            <person name="Willing E.M."/>
            <person name="Hartwig B."/>
            <person name="Bezdan D."/>
            <person name="Jiao W.B."/>
            <person name="Patel V."/>
            <person name="Velikkakam James G."/>
            <person name="Koornneef M."/>
            <person name="Ossowski S."/>
            <person name="Schneeberger K."/>
        </authorList>
    </citation>
    <scope>NUCLEOTIDE SEQUENCE [LARGE SCALE GENOMIC DNA]</scope>
    <source>
        <strain evidence="3">cv. Landsberg erecta</strain>
    </source>
</reference>
<name>A0A178VU60_ARATH</name>
<dbReference type="Gene3D" id="1.20.1280.50">
    <property type="match status" value="1"/>
</dbReference>
<sequence>MKTSLRLEDGTKNSLQIPIDLIIEIFLRLSVNSIARCRCVSKQWASTLSRPYFTELFLTRSLARPKLLFAYRKGSDYLFLSSPQLQNPDDDHKKSSPVVVNYHMHHILNLGSGNMSWRTIQCCIPHRSFDGGICIDGLIYYYAGVNNNDIVIVCFDVRSEEFRFIIGALHHGSLINYNGKLSLYLPSTVYSRFNGVIRSIKLWVLEDAKRQEWSEHTYILPAMHDIMKTTDLRCVGMTQTKEFVFWSIKGMRFYVFYYNIERNTIKKVEMQGMEAFKESNVYTFLDHVEDVKLMQFF</sequence>
<dbReference type="NCBIfam" id="TIGR01640">
    <property type="entry name" value="F_box_assoc_1"/>
    <property type="match status" value="1"/>
</dbReference>
<dbReference type="Proteomes" id="UP000078284">
    <property type="component" value="Chromosome 2"/>
</dbReference>
<evidence type="ECO:0000313" key="3">
    <source>
        <dbReference type="Proteomes" id="UP000078284"/>
    </source>
</evidence>
<dbReference type="Pfam" id="PF00646">
    <property type="entry name" value="F-box"/>
    <property type="match status" value="1"/>
</dbReference>
<evidence type="ECO:0000259" key="1">
    <source>
        <dbReference type="SMART" id="SM00256"/>
    </source>
</evidence>
<dbReference type="AlphaFoldDB" id="A0A178VU60"/>
<dbReference type="SMART" id="SM00256">
    <property type="entry name" value="FBOX"/>
    <property type="match status" value="1"/>
</dbReference>
<organism evidence="2 3">
    <name type="scientific">Arabidopsis thaliana</name>
    <name type="common">Mouse-ear cress</name>
    <dbReference type="NCBI Taxonomy" id="3702"/>
    <lineage>
        <taxon>Eukaryota</taxon>
        <taxon>Viridiplantae</taxon>
        <taxon>Streptophyta</taxon>
        <taxon>Embryophyta</taxon>
        <taxon>Tracheophyta</taxon>
        <taxon>Spermatophyta</taxon>
        <taxon>Magnoliopsida</taxon>
        <taxon>eudicotyledons</taxon>
        <taxon>Gunneridae</taxon>
        <taxon>Pentapetalae</taxon>
        <taxon>rosids</taxon>
        <taxon>malvids</taxon>
        <taxon>Brassicales</taxon>
        <taxon>Brassicaceae</taxon>
        <taxon>Camelineae</taxon>
        <taxon>Arabidopsis</taxon>
    </lineage>
</organism>
<dbReference type="Pfam" id="PF08268">
    <property type="entry name" value="FBA_3"/>
    <property type="match status" value="1"/>
</dbReference>
<protein>
    <recommendedName>
        <fullName evidence="1">F-box domain-containing protein</fullName>
    </recommendedName>
</protein>
<dbReference type="PANTHER" id="PTHR31111:SF94">
    <property type="entry name" value="E3 UBIQUITIN-PROTEIN LIGASE SGIP1"/>
    <property type="match status" value="1"/>
</dbReference>
<dbReference type="EMBL" id="LUHQ01000002">
    <property type="protein sequence ID" value="OAP08392.1"/>
    <property type="molecule type" value="Genomic_DNA"/>
</dbReference>
<comment type="caution">
    <text evidence="2">The sequence shown here is derived from an EMBL/GenBank/DDBJ whole genome shotgun (WGS) entry which is preliminary data.</text>
</comment>
<dbReference type="SUPFAM" id="SSF81383">
    <property type="entry name" value="F-box domain"/>
    <property type="match status" value="1"/>
</dbReference>
<dbReference type="InterPro" id="IPR001810">
    <property type="entry name" value="F-box_dom"/>
</dbReference>
<proteinExistence type="predicted"/>